<proteinExistence type="predicted"/>
<reference evidence="1" key="1">
    <citation type="submission" date="2018-02" db="EMBL/GenBank/DDBJ databases">
        <title>Rhizophora mucronata_Transcriptome.</title>
        <authorList>
            <person name="Meera S.P."/>
            <person name="Sreeshan A."/>
            <person name="Augustine A."/>
        </authorList>
    </citation>
    <scope>NUCLEOTIDE SEQUENCE</scope>
    <source>
        <tissue evidence="1">Leaf</tissue>
    </source>
</reference>
<name>A0A2P2QTC2_RHIMU</name>
<dbReference type="EMBL" id="GGEC01089806">
    <property type="protein sequence ID" value="MBX70290.1"/>
    <property type="molecule type" value="Transcribed_RNA"/>
</dbReference>
<evidence type="ECO:0000313" key="1">
    <source>
        <dbReference type="EMBL" id="MBX70290.1"/>
    </source>
</evidence>
<accession>A0A2P2QTC2</accession>
<organism evidence="1">
    <name type="scientific">Rhizophora mucronata</name>
    <name type="common">Asiatic mangrove</name>
    <dbReference type="NCBI Taxonomy" id="61149"/>
    <lineage>
        <taxon>Eukaryota</taxon>
        <taxon>Viridiplantae</taxon>
        <taxon>Streptophyta</taxon>
        <taxon>Embryophyta</taxon>
        <taxon>Tracheophyta</taxon>
        <taxon>Spermatophyta</taxon>
        <taxon>Magnoliopsida</taxon>
        <taxon>eudicotyledons</taxon>
        <taxon>Gunneridae</taxon>
        <taxon>Pentapetalae</taxon>
        <taxon>rosids</taxon>
        <taxon>fabids</taxon>
        <taxon>Malpighiales</taxon>
        <taxon>Rhizophoraceae</taxon>
        <taxon>Rhizophora</taxon>
    </lineage>
</organism>
<sequence>MYIHKAKRNGPRL</sequence>
<protein>
    <submittedName>
        <fullName evidence="1">Uncharacterized protein</fullName>
    </submittedName>
</protein>